<sequence length="288" mass="31332">MLPHRSIAPLDPQRFAPTAARPVRGKSRRLEADTRVAPHSHAWAQVAFSATGVTRVTADHSTYLVPPSRAVWIPPQVVHTVTVVQDADMRTLYVHQPADRCGPDVPAAQEDAWRRCRVIEVSSLLRELVQQLTELDPDTLPDAADQLRERCIGTLVLDELRRAQPLPLGVALPQDKRLRHLCEAVLDAPTRHATLDAWAAESGASARTVARLFRDELGTSFVQWRHQVLLARALALAARGKPMSHIAAELGYASPSAFTAMVTRTVGMAPSRFFGGEAAGAGASHRGG</sequence>
<dbReference type="PANTHER" id="PTHR11019:SF159">
    <property type="entry name" value="TRANSCRIPTIONAL REGULATOR-RELATED"/>
    <property type="match status" value="1"/>
</dbReference>
<evidence type="ECO:0000256" key="2">
    <source>
        <dbReference type="ARBA" id="ARBA00023015"/>
    </source>
</evidence>
<dbReference type="InterPro" id="IPR003313">
    <property type="entry name" value="AraC-bd"/>
</dbReference>
<dbReference type="FunFam" id="1.10.10.60:FF:000132">
    <property type="entry name" value="AraC family transcriptional regulator"/>
    <property type="match status" value="1"/>
</dbReference>
<name>A0A7Y9R4J6_9BURK</name>
<dbReference type="GO" id="GO:0043565">
    <property type="term" value="F:sequence-specific DNA binding"/>
    <property type="evidence" value="ECO:0007669"/>
    <property type="project" value="InterPro"/>
</dbReference>
<evidence type="ECO:0000313" key="7">
    <source>
        <dbReference type="Proteomes" id="UP000518288"/>
    </source>
</evidence>
<dbReference type="EMBL" id="JACCFH010000001">
    <property type="protein sequence ID" value="NYG34922.1"/>
    <property type="molecule type" value="Genomic_DNA"/>
</dbReference>
<evidence type="ECO:0000313" key="6">
    <source>
        <dbReference type="EMBL" id="NYG34922.1"/>
    </source>
</evidence>
<organism evidence="6 7">
    <name type="scientific">Sphaerotilus montanus</name>
    <dbReference type="NCBI Taxonomy" id="522889"/>
    <lineage>
        <taxon>Bacteria</taxon>
        <taxon>Pseudomonadati</taxon>
        <taxon>Pseudomonadota</taxon>
        <taxon>Betaproteobacteria</taxon>
        <taxon>Burkholderiales</taxon>
        <taxon>Sphaerotilaceae</taxon>
        <taxon>Sphaerotilus</taxon>
    </lineage>
</organism>
<accession>A0A7Y9R4J6</accession>
<dbReference type="CDD" id="cd06124">
    <property type="entry name" value="cupin_NimR-like_N"/>
    <property type="match status" value="1"/>
</dbReference>
<dbReference type="InterPro" id="IPR011051">
    <property type="entry name" value="RmlC_Cupin_sf"/>
</dbReference>
<protein>
    <submittedName>
        <fullName evidence="6">AraC-like DNA-binding protein</fullName>
    </submittedName>
</protein>
<comment type="caution">
    <text evidence="6">The sequence shown here is derived from an EMBL/GenBank/DDBJ whole genome shotgun (WGS) entry which is preliminary data.</text>
</comment>
<dbReference type="Gene3D" id="2.60.120.10">
    <property type="entry name" value="Jelly Rolls"/>
    <property type="match status" value="1"/>
</dbReference>
<dbReference type="AlphaFoldDB" id="A0A7Y9R4J6"/>
<dbReference type="Proteomes" id="UP000518288">
    <property type="component" value="Unassembled WGS sequence"/>
</dbReference>
<dbReference type="GO" id="GO:0003700">
    <property type="term" value="F:DNA-binding transcription factor activity"/>
    <property type="evidence" value="ECO:0007669"/>
    <property type="project" value="InterPro"/>
</dbReference>
<gene>
    <name evidence="6" type="ORF">BDD16_003908</name>
</gene>
<evidence type="ECO:0000256" key="4">
    <source>
        <dbReference type="ARBA" id="ARBA00023163"/>
    </source>
</evidence>
<evidence type="ECO:0000256" key="1">
    <source>
        <dbReference type="ARBA" id="ARBA00022491"/>
    </source>
</evidence>
<keyword evidence="4" id="KW-0804">Transcription</keyword>
<keyword evidence="3 6" id="KW-0238">DNA-binding</keyword>
<evidence type="ECO:0000256" key="3">
    <source>
        <dbReference type="ARBA" id="ARBA00023125"/>
    </source>
</evidence>
<keyword evidence="7" id="KW-1185">Reference proteome</keyword>
<dbReference type="InterPro" id="IPR014710">
    <property type="entry name" value="RmlC-like_jellyroll"/>
</dbReference>
<keyword evidence="1" id="KW-0678">Repressor</keyword>
<proteinExistence type="predicted"/>
<dbReference type="Pfam" id="PF12833">
    <property type="entry name" value="HTH_18"/>
    <property type="match status" value="1"/>
</dbReference>
<dbReference type="Gene3D" id="1.10.10.60">
    <property type="entry name" value="Homeodomain-like"/>
    <property type="match status" value="1"/>
</dbReference>
<evidence type="ECO:0000259" key="5">
    <source>
        <dbReference type="PROSITE" id="PS01124"/>
    </source>
</evidence>
<reference evidence="6 7" key="1">
    <citation type="submission" date="2020-07" db="EMBL/GenBank/DDBJ databases">
        <title>Genomic Encyclopedia of Archaeal and Bacterial Type Strains, Phase II (KMG-II): from individual species to whole genera.</title>
        <authorList>
            <person name="Goeker M."/>
        </authorList>
    </citation>
    <scope>NUCLEOTIDE SEQUENCE [LARGE SCALE GENOMIC DNA]</scope>
    <source>
        <strain evidence="6 7">DSM 21226</strain>
    </source>
</reference>
<dbReference type="PROSITE" id="PS01124">
    <property type="entry name" value="HTH_ARAC_FAMILY_2"/>
    <property type="match status" value="1"/>
</dbReference>
<dbReference type="InterPro" id="IPR018060">
    <property type="entry name" value="HTH_AraC"/>
</dbReference>
<dbReference type="Pfam" id="PF02311">
    <property type="entry name" value="AraC_binding"/>
    <property type="match status" value="1"/>
</dbReference>
<dbReference type="SUPFAM" id="SSF51182">
    <property type="entry name" value="RmlC-like cupins"/>
    <property type="match status" value="1"/>
</dbReference>
<dbReference type="RefSeq" id="WP_179635506.1">
    <property type="nucleotide sequence ID" value="NZ_JACCFH010000001.1"/>
</dbReference>
<keyword evidence="2" id="KW-0805">Transcription regulation</keyword>
<feature type="domain" description="HTH araC/xylS-type" evidence="5">
    <location>
        <begin position="176"/>
        <end position="276"/>
    </location>
</feature>
<dbReference type="SMART" id="SM00342">
    <property type="entry name" value="HTH_ARAC"/>
    <property type="match status" value="1"/>
</dbReference>
<dbReference type="PANTHER" id="PTHR11019">
    <property type="entry name" value="HTH-TYPE TRANSCRIPTIONAL REGULATOR NIMR"/>
    <property type="match status" value="1"/>
</dbReference>